<gene>
    <name evidence="3" type="ORF">HCN52_13015</name>
</gene>
<keyword evidence="2" id="KW-0812">Transmembrane</keyword>
<sequence>MSRRKAGLLLGVALLLTMVVGVVLGATGAGPAVTLLALVAVVVAITVPAMLFMRHRRQEPPGTPKYPLAPWHRRVSTFGVVFFALLAMVWVWLLVTGISAEDSTGRLAWNAAQLALALGLLATNQVMLRRDARARRAAEEGDDGAGGAPGTLDTRGTRPQQTP</sequence>
<dbReference type="EMBL" id="JAAVJC010000097">
    <property type="protein sequence ID" value="NJQ15846.1"/>
    <property type="molecule type" value="Genomic_DNA"/>
</dbReference>
<evidence type="ECO:0000313" key="4">
    <source>
        <dbReference type="Proteomes" id="UP000727056"/>
    </source>
</evidence>
<feature type="region of interest" description="Disordered" evidence="1">
    <location>
        <begin position="133"/>
        <end position="163"/>
    </location>
</feature>
<protein>
    <recommendedName>
        <fullName evidence="5">Secreted protein</fullName>
    </recommendedName>
</protein>
<keyword evidence="2" id="KW-0472">Membrane</keyword>
<feature type="transmembrane region" description="Helical" evidence="2">
    <location>
        <begin position="35"/>
        <end position="54"/>
    </location>
</feature>
<evidence type="ECO:0000256" key="1">
    <source>
        <dbReference type="SAM" id="MobiDB-lite"/>
    </source>
</evidence>
<reference evidence="3 4" key="1">
    <citation type="submission" date="2020-03" db="EMBL/GenBank/DDBJ databases">
        <title>Draft genome of Streptomyces sp. ventii, isolated from the Axial Seamount in the Pacific Ocean, and resequencing of the two type strains Streptomyces lonarensis strain NCL 716 and Streptomyces bohaiensis strain 11A07.</title>
        <authorList>
            <person name="Loughran R.M."/>
            <person name="Pfannmuller K.M."/>
            <person name="Wasson B.J."/>
            <person name="Deadmond M.C."/>
            <person name="Paddock B.E."/>
            <person name="Koyack M.J."/>
            <person name="Gallegos D.A."/>
            <person name="Mitchell E.A."/>
            <person name="Ushijima B."/>
            <person name="Saw J.H."/>
            <person name="Mcphail K.L."/>
            <person name="Videau P."/>
        </authorList>
    </citation>
    <scope>NUCLEOTIDE SEQUENCE [LARGE SCALE GENOMIC DNA]</scope>
    <source>
        <strain evidence="3 4">11A07</strain>
    </source>
</reference>
<keyword evidence="2" id="KW-1133">Transmembrane helix</keyword>
<dbReference type="RefSeq" id="WP_168088598.1">
    <property type="nucleotide sequence ID" value="NZ_BHZH01000045.1"/>
</dbReference>
<feature type="transmembrane region" description="Helical" evidence="2">
    <location>
        <begin position="107"/>
        <end position="128"/>
    </location>
</feature>
<keyword evidence="4" id="KW-1185">Reference proteome</keyword>
<evidence type="ECO:0000256" key="2">
    <source>
        <dbReference type="SAM" id="Phobius"/>
    </source>
</evidence>
<comment type="caution">
    <text evidence="3">The sequence shown here is derived from an EMBL/GenBank/DDBJ whole genome shotgun (WGS) entry which is preliminary data.</text>
</comment>
<evidence type="ECO:0008006" key="5">
    <source>
        <dbReference type="Google" id="ProtNLM"/>
    </source>
</evidence>
<name>A0ABX1C9N9_9ACTN</name>
<feature type="transmembrane region" description="Helical" evidence="2">
    <location>
        <begin position="75"/>
        <end position="95"/>
    </location>
</feature>
<proteinExistence type="predicted"/>
<dbReference type="Proteomes" id="UP000727056">
    <property type="component" value="Unassembled WGS sequence"/>
</dbReference>
<evidence type="ECO:0000313" key="3">
    <source>
        <dbReference type="EMBL" id="NJQ15846.1"/>
    </source>
</evidence>
<accession>A0ABX1C9N9</accession>
<organism evidence="3 4">
    <name type="scientific">Streptomyces bohaiensis</name>
    <dbReference type="NCBI Taxonomy" id="1431344"/>
    <lineage>
        <taxon>Bacteria</taxon>
        <taxon>Bacillati</taxon>
        <taxon>Actinomycetota</taxon>
        <taxon>Actinomycetes</taxon>
        <taxon>Kitasatosporales</taxon>
        <taxon>Streptomycetaceae</taxon>
        <taxon>Streptomyces</taxon>
    </lineage>
</organism>